<dbReference type="Pfam" id="PF13527">
    <property type="entry name" value="Acetyltransf_9"/>
    <property type="match status" value="1"/>
</dbReference>
<dbReference type="InterPro" id="IPR000182">
    <property type="entry name" value="GNAT_dom"/>
</dbReference>
<accession>I9GDG7</accession>
<organism evidence="2 3">
    <name type="scientific">Bacteroides nordii CL02T12C05</name>
    <dbReference type="NCBI Taxonomy" id="997884"/>
    <lineage>
        <taxon>Bacteria</taxon>
        <taxon>Pseudomonadati</taxon>
        <taxon>Bacteroidota</taxon>
        <taxon>Bacteroidia</taxon>
        <taxon>Bacteroidales</taxon>
        <taxon>Bacteroidaceae</taxon>
        <taxon>Bacteroides</taxon>
    </lineage>
</organism>
<dbReference type="Proteomes" id="UP000003089">
    <property type="component" value="Unassembled WGS sequence"/>
</dbReference>
<proteinExistence type="predicted"/>
<dbReference type="GO" id="GO:0016747">
    <property type="term" value="F:acyltransferase activity, transferring groups other than amino-acyl groups"/>
    <property type="evidence" value="ECO:0007669"/>
    <property type="project" value="InterPro"/>
</dbReference>
<sequence>MEKDNIVVRKVEANDFDNLVRLYNEVWPAKVGENEADHYKIWATKAGFVLKESTGVSYLAEKDGKIVGSRTSFFVNAYYGNRKLTCVQFADSCVAKECRGKHLFLRLNEAFLNSFFNDKKGELIYNISVEASRKAYEKLGWVYIKSLTGFRKYTSPLKTLWKLRFNIKKLSGAPIWDTETIVTPIDEKLLEVRETEMLKYENIHIKYDNETFQWRMKSKNGIKMWNRDGLGCIVYKYGKKLHGTTVVFIGEVFLYNYTREDFKTLLSAFLKDIKPEIVLADVALGHPLFNFYKGFGFKVSKEFVNHGVKVLSDEMKHICLNPENWAISFMDIDTF</sequence>
<evidence type="ECO:0000313" key="3">
    <source>
        <dbReference type="Proteomes" id="UP000003089"/>
    </source>
</evidence>
<dbReference type="RefSeq" id="WP_007487208.1">
    <property type="nucleotide sequence ID" value="NZ_JH724316.1"/>
</dbReference>
<dbReference type="HOGENOM" id="CLU_828098_0_0_10"/>
<dbReference type="EMBL" id="AGXS01000026">
    <property type="protein sequence ID" value="EIY44614.1"/>
    <property type="molecule type" value="Genomic_DNA"/>
</dbReference>
<dbReference type="PATRIC" id="fig|997884.3.peg.4002"/>
<feature type="domain" description="N-acetyltransferase" evidence="1">
    <location>
        <begin position="6"/>
        <end position="166"/>
    </location>
</feature>
<evidence type="ECO:0000259" key="1">
    <source>
        <dbReference type="PROSITE" id="PS51186"/>
    </source>
</evidence>
<protein>
    <recommendedName>
        <fullName evidence="1">N-acetyltransferase domain-containing protein</fullName>
    </recommendedName>
</protein>
<dbReference type="PROSITE" id="PS51186">
    <property type="entry name" value="GNAT"/>
    <property type="match status" value="1"/>
</dbReference>
<comment type="caution">
    <text evidence="2">The sequence shown here is derived from an EMBL/GenBank/DDBJ whole genome shotgun (WGS) entry which is preliminary data.</text>
</comment>
<dbReference type="AlphaFoldDB" id="I9GDG7"/>
<dbReference type="InterPro" id="IPR016181">
    <property type="entry name" value="Acyl_CoA_acyltransferase"/>
</dbReference>
<name>I9GDG7_9BACE</name>
<dbReference type="eggNOG" id="COG0456">
    <property type="taxonomic scope" value="Bacteria"/>
</dbReference>
<dbReference type="SUPFAM" id="SSF55729">
    <property type="entry name" value="Acyl-CoA N-acyltransferases (Nat)"/>
    <property type="match status" value="1"/>
</dbReference>
<reference evidence="2 3" key="1">
    <citation type="submission" date="2012-02" db="EMBL/GenBank/DDBJ databases">
        <title>The Genome Sequence of Bacteroides nordii CL02T12C05.</title>
        <authorList>
            <consortium name="The Broad Institute Genome Sequencing Platform"/>
            <person name="Earl A."/>
            <person name="Ward D."/>
            <person name="Feldgarden M."/>
            <person name="Gevers D."/>
            <person name="Zitomersky N.L."/>
            <person name="Coyne M.J."/>
            <person name="Comstock L.E."/>
            <person name="Young S.K."/>
            <person name="Zeng Q."/>
            <person name="Gargeya S."/>
            <person name="Fitzgerald M."/>
            <person name="Haas B."/>
            <person name="Abouelleil A."/>
            <person name="Alvarado L."/>
            <person name="Arachchi H.M."/>
            <person name="Berlin A."/>
            <person name="Chapman S.B."/>
            <person name="Gearin G."/>
            <person name="Goldberg J."/>
            <person name="Griggs A."/>
            <person name="Gujja S."/>
            <person name="Hansen M."/>
            <person name="Heiman D."/>
            <person name="Howarth C."/>
            <person name="Larimer J."/>
            <person name="Lui A."/>
            <person name="MacDonald P.J.P."/>
            <person name="McCowen C."/>
            <person name="Montmayeur A."/>
            <person name="Murphy C."/>
            <person name="Neiman D."/>
            <person name="Pearson M."/>
            <person name="Priest M."/>
            <person name="Roberts A."/>
            <person name="Saif S."/>
            <person name="Shea T."/>
            <person name="Sisk P."/>
            <person name="Stolte C."/>
            <person name="Sykes S."/>
            <person name="Wortman J."/>
            <person name="Nusbaum C."/>
            <person name="Birren B."/>
        </authorList>
    </citation>
    <scope>NUCLEOTIDE SEQUENCE [LARGE SCALE GENOMIC DNA]</scope>
    <source>
        <strain evidence="2 3">CL02T12C05</strain>
    </source>
</reference>
<dbReference type="Gene3D" id="3.40.630.30">
    <property type="match status" value="1"/>
</dbReference>
<evidence type="ECO:0000313" key="2">
    <source>
        <dbReference type="EMBL" id="EIY44614.1"/>
    </source>
</evidence>
<keyword evidence="3" id="KW-1185">Reference proteome</keyword>
<dbReference type="STRING" id="997884.HMPREF1068_03901"/>
<gene>
    <name evidence="2" type="ORF">HMPREF1068_03901</name>
</gene>